<proteinExistence type="predicted"/>
<feature type="transmembrane region" description="Helical" evidence="1">
    <location>
        <begin position="147"/>
        <end position="169"/>
    </location>
</feature>
<dbReference type="AlphaFoldDB" id="A0A0F9FJI5"/>
<keyword evidence="1" id="KW-1133">Transmembrane helix</keyword>
<protein>
    <recommendedName>
        <fullName evidence="3">Spermidine synthase</fullName>
    </recommendedName>
</protein>
<name>A0A0F9FJI5_9ZZZZ</name>
<evidence type="ECO:0000256" key="1">
    <source>
        <dbReference type="SAM" id="Phobius"/>
    </source>
</evidence>
<dbReference type="EMBL" id="LAZR01030178">
    <property type="protein sequence ID" value="KKL57405.1"/>
    <property type="molecule type" value="Genomic_DNA"/>
</dbReference>
<gene>
    <name evidence="2" type="ORF">LCGC14_2235730</name>
</gene>
<feature type="non-terminal residue" evidence="2">
    <location>
        <position position="282"/>
    </location>
</feature>
<comment type="caution">
    <text evidence="2">The sequence shown here is derived from an EMBL/GenBank/DDBJ whole genome shotgun (WGS) entry which is preliminary data.</text>
</comment>
<accession>A0A0F9FJI5</accession>
<sequence length="282" mass="29963">MPWSRHIAVAAAGFISLVLQSVLLRELLTASSGNELDIGITLAIWLLSVGAGSFTGERVSARWAFGASFILLSAIAVPTLWAIPHVLEALGVVSGETVSLKNTFQLTLIVLLPACFVVGLQFPLAVAAFREEVAQDGQGVQDGYVSLVYGLEALGAFAGGLVFAFVISGRLMPEVTVAGIGVLAAITGAVLLGRKELFAACLLPLAAFAALIWTAPYEWMGGEIITRAQSRYSEILVTKREGQYNFISSGKPAFSYPDSETVEMAVHLPMALHPNPYRVLNV</sequence>
<reference evidence="2" key="1">
    <citation type="journal article" date="2015" name="Nature">
        <title>Complex archaea that bridge the gap between prokaryotes and eukaryotes.</title>
        <authorList>
            <person name="Spang A."/>
            <person name="Saw J.H."/>
            <person name="Jorgensen S.L."/>
            <person name="Zaremba-Niedzwiedzka K."/>
            <person name="Martijn J."/>
            <person name="Lind A.E."/>
            <person name="van Eijk R."/>
            <person name="Schleper C."/>
            <person name="Guy L."/>
            <person name="Ettema T.J."/>
        </authorList>
    </citation>
    <scope>NUCLEOTIDE SEQUENCE</scope>
</reference>
<keyword evidence="1" id="KW-0472">Membrane</keyword>
<evidence type="ECO:0008006" key="3">
    <source>
        <dbReference type="Google" id="ProtNLM"/>
    </source>
</evidence>
<feature type="transmembrane region" description="Helical" evidence="1">
    <location>
        <begin position="40"/>
        <end position="56"/>
    </location>
</feature>
<feature type="transmembrane region" description="Helical" evidence="1">
    <location>
        <begin position="103"/>
        <end position="126"/>
    </location>
</feature>
<feature type="transmembrane region" description="Helical" evidence="1">
    <location>
        <begin position="63"/>
        <end position="83"/>
    </location>
</feature>
<feature type="transmembrane region" description="Helical" evidence="1">
    <location>
        <begin position="175"/>
        <end position="192"/>
    </location>
</feature>
<evidence type="ECO:0000313" key="2">
    <source>
        <dbReference type="EMBL" id="KKL57405.1"/>
    </source>
</evidence>
<organism evidence="2">
    <name type="scientific">marine sediment metagenome</name>
    <dbReference type="NCBI Taxonomy" id="412755"/>
    <lineage>
        <taxon>unclassified sequences</taxon>
        <taxon>metagenomes</taxon>
        <taxon>ecological metagenomes</taxon>
    </lineage>
</organism>
<feature type="transmembrane region" description="Helical" evidence="1">
    <location>
        <begin position="197"/>
        <end position="215"/>
    </location>
</feature>
<keyword evidence="1" id="KW-0812">Transmembrane</keyword>